<dbReference type="GO" id="GO:0070182">
    <property type="term" value="F:DNA polymerase binding"/>
    <property type="evidence" value="ECO:0007669"/>
    <property type="project" value="TreeGrafter"/>
</dbReference>
<keyword evidence="4" id="KW-0539">Nucleus</keyword>
<evidence type="ECO:0008006" key="8">
    <source>
        <dbReference type="Google" id="ProtNLM"/>
    </source>
</evidence>
<comment type="similarity">
    <text evidence="5">Belongs to the Fanconi anemia protein FANCD2 family.</text>
</comment>
<name>A0A1B6C2U2_9HEMI</name>
<dbReference type="GO" id="GO:0000793">
    <property type="term" value="C:condensed chromosome"/>
    <property type="evidence" value="ECO:0007669"/>
    <property type="project" value="TreeGrafter"/>
</dbReference>
<dbReference type="InterPro" id="IPR029448">
    <property type="entry name" value="FANCD2"/>
</dbReference>
<keyword evidence="3" id="KW-0832">Ubl conjugation</keyword>
<feature type="region of interest" description="Disordered" evidence="6">
    <location>
        <begin position="986"/>
        <end position="1023"/>
    </location>
</feature>
<dbReference type="GO" id="GO:1990918">
    <property type="term" value="P:double-strand break repair involved in meiotic recombination"/>
    <property type="evidence" value="ECO:0007669"/>
    <property type="project" value="TreeGrafter"/>
</dbReference>
<reference evidence="7" key="1">
    <citation type="submission" date="2015-12" db="EMBL/GenBank/DDBJ databases">
        <title>De novo transcriptome assembly of four potential Pierce s Disease insect vectors from Arizona vineyards.</title>
        <authorList>
            <person name="Tassone E.E."/>
        </authorList>
    </citation>
    <scope>NUCLEOTIDE SEQUENCE</scope>
</reference>
<dbReference type="InterPro" id="IPR016024">
    <property type="entry name" value="ARM-type_fold"/>
</dbReference>
<feature type="compositionally biased region" description="Acidic residues" evidence="6">
    <location>
        <begin position="72"/>
        <end position="83"/>
    </location>
</feature>
<feature type="compositionally biased region" description="Polar residues" evidence="6">
    <location>
        <begin position="117"/>
        <end position="135"/>
    </location>
</feature>
<dbReference type="PANTHER" id="PTHR32086">
    <property type="entry name" value="FANCONI ANEMIA GROUP D2 PROTEIN"/>
    <property type="match status" value="1"/>
</dbReference>
<evidence type="ECO:0000256" key="5">
    <source>
        <dbReference type="ARBA" id="ARBA00093456"/>
    </source>
</evidence>
<dbReference type="GO" id="GO:0031573">
    <property type="term" value="P:mitotic intra-S DNA damage checkpoint signaling"/>
    <property type="evidence" value="ECO:0007669"/>
    <property type="project" value="TreeGrafter"/>
</dbReference>
<evidence type="ECO:0000256" key="1">
    <source>
        <dbReference type="ARBA" id="ARBA00004123"/>
    </source>
</evidence>
<protein>
    <recommendedName>
        <fullName evidence="8">Fanconi anemia group D2 protein</fullName>
    </recommendedName>
</protein>
<gene>
    <name evidence="7" type="ORF">g.37327</name>
</gene>
<evidence type="ECO:0000256" key="3">
    <source>
        <dbReference type="ARBA" id="ARBA00022843"/>
    </source>
</evidence>
<dbReference type="EMBL" id="GEDC01029451">
    <property type="protein sequence ID" value="JAS07847.1"/>
    <property type="molecule type" value="Transcribed_RNA"/>
</dbReference>
<organism evidence="7">
    <name type="scientific">Clastoptera arizonana</name>
    <name type="common">Arizona spittle bug</name>
    <dbReference type="NCBI Taxonomy" id="38151"/>
    <lineage>
        <taxon>Eukaryota</taxon>
        <taxon>Metazoa</taxon>
        <taxon>Ecdysozoa</taxon>
        <taxon>Arthropoda</taxon>
        <taxon>Hexapoda</taxon>
        <taxon>Insecta</taxon>
        <taxon>Pterygota</taxon>
        <taxon>Neoptera</taxon>
        <taxon>Paraneoptera</taxon>
        <taxon>Hemiptera</taxon>
        <taxon>Auchenorrhyncha</taxon>
        <taxon>Cercopoidea</taxon>
        <taxon>Clastopteridae</taxon>
        <taxon>Clastoptera</taxon>
    </lineage>
</organism>
<sequence>MYKRRIRTGLSKQHALSTSSLSSVSSLSTDKVIQEYNPNNSKISIQSSQTSLNFKSPPKARSTPLFDKEINLDEDDDDSDDEIPPSPKKIRNNSTRSFNLSTSKNTASTNKKEDKQQSNLDSSINPKANQKNSSCVEDVLQSWGLDKTPPSKKIRNNSSRSFNLSTSKNTNSIKKKNDKKQSNLDSNINPKSNQINLSYMEEVVQSCGLVLSKNESLNILYKDQAVFVRDLRKNLTSDPPEVSRNVENFIKDLIDHCNDDHKFKNCLLPTETSSKCDVARGATQDCFLRLLLLVDFLQTKVMDFLLDKMAEIVLSEDRPNSNTTVITWVRMILQCLRFLDRDVKGSTISDRLFDIILGSSDIIVQQEVINCLPDIIGDKEHHDAALELSKMVRSTPQLLAAVLEALTNLSLQSEVRAEIQPILLKALRKVEPDFLPNMIKFLFSGCETSNLSEIITALRTELVFDQSHKDICSVQVMVYSNLKDALLSSRHLADIWLKNINGVLSHLEHKPMDFLMILLLHAIAIDLPKQRSIETVLRNRIKSGHFLEGLVQETFQTHIAVVKDYFTTLLKIGTILLKSPDPTVAEFAATIYSDLFINVDGYWCKWIVVDLQVYIGAGDSANARSALNILQELTIDHHKKMRPFATILMMLLNKLNELQLNEIRQLMDTLCRIAYFSDDGDEDINDCVVLQDEIHMLIQKQMASSQLNVLRSGVVGSVMAIKHMVTISENSDSTDPTLDASKPTPRVKKAIPILELLLSGTKAKAEVQALAFDELSHMLATGSNLDPTLLFRMSTLMQDNLQDSFLLATSQYKPSNSVLDTSLQFKIEDNCDDVLVLNIGELVLSEAKSKEKNIVNRHLPLICLHPLLRLIRRLEIKDLTEIDGLLGCAISMPEPSVYSEFSTLSPLQQHLALHCLFHCINWLREVINCFSYLTKKGSASKILMRLRTLVWLQNLLRRCLPLAIEYVPPICHFAVTVTKPISTIDKPVKKPKKSRKKKTKKSEKKVDADDASQASADLSEAEELETTHNAPVLLADLQKYKQYFRELDIDVWLILMQTLTLTPKPEKEGEFSPELGPSELLFLMDDYVIKVTRSLSPSVKRICHLKTAANLNVGFDNLDYFSSINIAKNTTKLLPYLCTHLEKLMEYCENLTRACDGILDSSGMFAPGSAEIKKCQGRILQVLATLFAWSGFNSQANQELLLRALQKLGSRFSNESGKKATKKLLIHECIKYLEQCESRVLDLSAAVSLTALIKALLKHVDSDKELQNRLAAVAFEFLTRQWYDLNGNREKGATLNSSVDTLLNLYFHCSKQGLETIMKTLEWLLTEVQDLNDKDATLQSFPVFSKSNLHLLIAGILKSLESSVKEEIADKSDNDQIKIWLIFTEAMESVVAVVKAQDTKPNLKAFVKGSIIVLRLFLSQAMPTCTYMFKTDPPLVTQVLKKLQITTRYLQTVCNFIKVSRDAGLNQYLAPVRAVMETILLKVKNLVILNNCSDAFFMGSMKNRDLKGDLITSEIYEDEDQGEEAENSGHENKDTENEEESDEEEDVSNHSISQAC</sequence>
<evidence type="ECO:0000256" key="2">
    <source>
        <dbReference type="ARBA" id="ARBA00022499"/>
    </source>
</evidence>
<feature type="compositionally biased region" description="Basic residues" evidence="6">
    <location>
        <begin position="989"/>
        <end position="1003"/>
    </location>
</feature>
<feature type="compositionally biased region" description="Low complexity" evidence="6">
    <location>
        <begin position="163"/>
        <end position="172"/>
    </location>
</feature>
<feature type="compositionally biased region" description="Acidic residues" evidence="6">
    <location>
        <begin position="1515"/>
        <end position="1526"/>
    </location>
</feature>
<proteinExistence type="inferred from homology"/>
<accession>A0A1B6C2U2</accession>
<feature type="region of interest" description="Disordered" evidence="6">
    <location>
        <begin position="70"/>
        <end position="192"/>
    </location>
</feature>
<keyword evidence="2" id="KW-1017">Isopeptide bond</keyword>
<feature type="compositionally biased region" description="Acidic residues" evidence="6">
    <location>
        <begin position="1536"/>
        <end position="1546"/>
    </location>
</feature>
<feature type="region of interest" description="Disordered" evidence="6">
    <location>
        <begin position="1"/>
        <end position="29"/>
    </location>
</feature>
<feature type="compositionally biased region" description="Polar residues" evidence="6">
    <location>
        <begin position="92"/>
        <end position="109"/>
    </location>
</feature>
<feature type="region of interest" description="Disordered" evidence="6">
    <location>
        <begin position="1514"/>
        <end position="1556"/>
    </location>
</feature>
<evidence type="ECO:0000256" key="4">
    <source>
        <dbReference type="ARBA" id="ARBA00023242"/>
    </source>
</evidence>
<evidence type="ECO:0000256" key="6">
    <source>
        <dbReference type="SAM" id="MobiDB-lite"/>
    </source>
</evidence>
<dbReference type="GO" id="GO:0005634">
    <property type="term" value="C:nucleus"/>
    <property type="evidence" value="ECO:0007669"/>
    <property type="project" value="UniProtKB-SubCell"/>
</dbReference>
<evidence type="ECO:0000313" key="7">
    <source>
        <dbReference type="EMBL" id="JAS07847.1"/>
    </source>
</evidence>
<dbReference type="PANTHER" id="PTHR32086:SF0">
    <property type="entry name" value="FANCONI ANEMIA GROUP D2 PROTEIN"/>
    <property type="match status" value="1"/>
</dbReference>
<feature type="compositionally biased region" description="Low complexity" evidence="6">
    <location>
        <begin position="16"/>
        <end position="29"/>
    </location>
</feature>
<dbReference type="Pfam" id="PF14631">
    <property type="entry name" value="FancD2"/>
    <property type="match status" value="2"/>
</dbReference>
<dbReference type="GO" id="GO:0007129">
    <property type="term" value="P:homologous chromosome pairing at meiosis"/>
    <property type="evidence" value="ECO:0007669"/>
    <property type="project" value="TreeGrafter"/>
</dbReference>
<dbReference type="SUPFAM" id="SSF48371">
    <property type="entry name" value="ARM repeat"/>
    <property type="match status" value="1"/>
</dbReference>
<comment type="subcellular location">
    <subcellularLocation>
        <location evidence="1">Nucleus</location>
    </subcellularLocation>
</comment>
<dbReference type="GO" id="GO:0036297">
    <property type="term" value="P:interstrand cross-link repair"/>
    <property type="evidence" value="ECO:0007669"/>
    <property type="project" value="TreeGrafter"/>
</dbReference>